<organism evidence="3 4">
    <name type="scientific">Bifiguratus adelaidae</name>
    <dbReference type="NCBI Taxonomy" id="1938954"/>
    <lineage>
        <taxon>Eukaryota</taxon>
        <taxon>Fungi</taxon>
        <taxon>Fungi incertae sedis</taxon>
        <taxon>Mucoromycota</taxon>
        <taxon>Mucoromycotina</taxon>
        <taxon>Endogonomycetes</taxon>
        <taxon>Endogonales</taxon>
        <taxon>Endogonales incertae sedis</taxon>
        <taxon>Bifiguratus</taxon>
    </lineage>
</organism>
<feature type="region of interest" description="Disordered" evidence="1">
    <location>
        <begin position="105"/>
        <end position="130"/>
    </location>
</feature>
<dbReference type="AlphaFoldDB" id="A0A261Y261"/>
<feature type="compositionally biased region" description="Acidic residues" evidence="1">
    <location>
        <begin position="297"/>
        <end position="346"/>
    </location>
</feature>
<dbReference type="Gene3D" id="3.40.1580.10">
    <property type="entry name" value="SMI1/KNR4-like"/>
    <property type="match status" value="1"/>
</dbReference>
<sequence length="346" mass="39370">MPALTTEYTIIKLKELRYRLDDGEVILYDTKEPEQVEAFEREYGVRLPEDYRLFLIQVGNGGRTGPCREGLLPLGTVPKRFQLHHKVPATEMLSNLRRPFRLSDKYIPEPQHGTTSTQSAPLPTPTDASPPLGISANTVTSNANISSSLEAMAVPRASTETYMTVHPTPPTTPSTSPIFNDLPHMYRPLFPPSPKPDPPPLSLNDPLLNHGYLILGSLHYAKRSFWILIVEGPCRGEIWYRSKRGFCPCEPRMTFLEWMERWLNDEDTWDEVENAVVAASHANAPSLSVEFAPFDECMSEDERMEDEDSDSNSEEDDDEEEEYEEDEDEEDDDEEDEDDDEEEDIA</sequence>
<evidence type="ECO:0000313" key="4">
    <source>
        <dbReference type="Proteomes" id="UP000242875"/>
    </source>
</evidence>
<keyword evidence="4" id="KW-1185">Reference proteome</keyword>
<evidence type="ECO:0000256" key="1">
    <source>
        <dbReference type="SAM" id="MobiDB-lite"/>
    </source>
</evidence>
<evidence type="ECO:0000313" key="3">
    <source>
        <dbReference type="EMBL" id="OZJ04717.1"/>
    </source>
</evidence>
<feature type="domain" description="Knr4/Smi1-like" evidence="2">
    <location>
        <begin position="30"/>
        <end position="261"/>
    </location>
</feature>
<accession>A0A261Y261</accession>
<dbReference type="InterPro" id="IPR037883">
    <property type="entry name" value="Knr4/Smi1-like_sf"/>
</dbReference>
<comment type="caution">
    <text evidence="3">The sequence shown here is derived from an EMBL/GenBank/DDBJ whole genome shotgun (WGS) entry which is preliminary data.</text>
</comment>
<reference evidence="3 4" key="1">
    <citation type="journal article" date="2017" name="Mycologia">
        <title>Bifiguratus adelaidae, gen. et sp. nov., a new member of Mucoromycotina in endophytic and soil-dwelling habitats.</title>
        <authorList>
            <person name="Torres-Cruz T.J."/>
            <person name="Billingsley Tobias T.L."/>
            <person name="Almatruk M."/>
            <person name="Hesse C."/>
            <person name="Kuske C.R."/>
            <person name="Desiro A."/>
            <person name="Benucci G.M."/>
            <person name="Bonito G."/>
            <person name="Stajich J.E."/>
            <person name="Dunlap C."/>
            <person name="Arnold A.E."/>
            <person name="Porras-Alfaro A."/>
        </authorList>
    </citation>
    <scope>NUCLEOTIDE SEQUENCE [LARGE SCALE GENOMIC DNA]</scope>
    <source>
        <strain evidence="3 4">AZ0501</strain>
    </source>
</reference>
<gene>
    <name evidence="3" type="ORF">BZG36_01786</name>
</gene>
<dbReference type="InterPro" id="IPR018958">
    <property type="entry name" value="Knr4/Smi1-like_dom"/>
</dbReference>
<protein>
    <recommendedName>
        <fullName evidence="2">Knr4/Smi1-like domain-containing protein</fullName>
    </recommendedName>
</protein>
<name>A0A261Y261_9FUNG</name>
<evidence type="ECO:0000259" key="2">
    <source>
        <dbReference type="SMART" id="SM00860"/>
    </source>
</evidence>
<dbReference type="Proteomes" id="UP000242875">
    <property type="component" value="Unassembled WGS sequence"/>
</dbReference>
<dbReference type="SMART" id="SM00860">
    <property type="entry name" value="SMI1_KNR4"/>
    <property type="match status" value="1"/>
</dbReference>
<feature type="compositionally biased region" description="Polar residues" evidence="1">
    <location>
        <begin position="112"/>
        <end position="121"/>
    </location>
</feature>
<feature type="region of interest" description="Disordered" evidence="1">
    <location>
        <begin position="296"/>
        <end position="346"/>
    </location>
</feature>
<dbReference type="OrthoDB" id="2212691at2759"/>
<proteinExistence type="predicted"/>
<dbReference type="EMBL" id="MVBO01000031">
    <property type="protein sequence ID" value="OZJ04717.1"/>
    <property type="molecule type" value="Genomic_DNA"/>
</dbReference>
<dbReference type="Pfam" id="PF09346">
    <property type="entry name" value="SMI1_KNR4"/>
    <property type="match status" value="1"/>
</dbReference>
<dbReference type="SUPFAM" id="SSF160631">
    <property type="entry name" value="SMI1/KNR4-like"/>
    <property type="match status" value="1"/>
</dbReference>